<feature type="region of interest" description="Disordered" evidence="1">
    <location>
        <begin position="1"/>
        <end position="21"/>
    </location>
</feature>
<evidence type="ECO:0000313" key="2">
    <source>
        <dbReference type="EMBL" id="SKC75374.1"/>
    </source>
</evidence>
<gene>
    <name evidence="2" type="ORF">SAMN05660236_3237</name>
</gene>
<evidence type="ECO:0000313" key="3">
    <source>
        <dbReference type="Proteomes" id="UP000190961"/>
    </source>
</evidence>
<sequence>MRSTCLKNHTINPGSNRGGVKDRDINIKQRVHANLFAFYFKLSALNFSSYLWNLRKNSTLIKLDYAPENCSRKLEDEQDS</sequence>
<name>A0A1T5LHP6_9BACT</name>
<feature type="compositionally biased region" description="Polar residues" evidence="1">
    <location>
        <begin position="1"/>
        <end position="15"/>
    </location>
</feature>
<proteinExistence type="predicted"/>
<dbReference type="Proteomes" id="UP000190961">
    <property type="component" value="Unassembled WGS sequence"/>
</dbReference>
<accession>A0A1T5LHP6</accession>
<keyword evidence="3" id="KW-1185">Reference proteome</keyword>
<protein>
    <submittedName>
        <fullName evidence="2">Uncharacterized protein</fullName>
    </submittedName>
</protein>
<organism evidence="2 3">
    <name type="scientific">Ohtaekwangia koreensis</name>
    <dbReference type="NCBI Taxonomy" id="688867"/>
    <lineage>
        <taxon>Bacteria</taxon>
        <taxon>Pseudomonadati</taxon>
        <taxon>Bacteroidota</taxon>
        <taxon>Cytophagia</taxon>
        <taxon>Cytophagales</taxon>
        <taxon>Fulvivirgaceae</taxon>
        <taxon>Ohtaekwangia</taxon>
    </lineage>
</organism>
<reference evidence="2 3" key="1">
    <citation type="submission" date="2017-02" db="EMBL/GenBank/DDBJ databases">
        <authorList>
            <person name="Peterson S.W."/>
        </authorList>
    </citation>
    <scope>NUCLEOTIDE SEQUENCE [LARGE SCALE GENOMIC DNA]</scope>
    <source>
        <strain evidence="2 3">DSM 25262</strain>
    </source>
</reference>
<dbReference type="EMBL" id="FUZU01000002">
    <property type="protein sequence ID" value="SKC75374.1"/>
    <property type="molecule type" value="Genomic_DNA"/>
</dbReference>
<evidence type="ECO:0000256" key="1">
    <source>
        <dbReference type="SAM" id="MobiDB-lite"/>
    </source>
</evidence>
<dbReference type="AlphaFoldDB" id="A0A1T5LHP6"/>